<dbReference type="Proteomes" id="UP001632038">
    <property type="component" value="Unassembled WGS sequence"/>
</dbReference>
<evidence type="ECO:0000256" key="3">
    <source>
        <dbReference type="ARBA" id="ARBA00012269"/>
    </source>
</evidence>
<comment type="caution">
    <text evidence="6">The sequence shown here is derived from an EMBL/GenBank/DDBJ whole genome shotgun (WGS) entry which is preliminary data.</text>
</comment>
<protein>
    <recommendedName>
        <fullName evidence="3">procollagen-proline 4-dioxygenase</fullName>
        <ecNumber evidence="3">1.14.11.2</ecNumber>
    </recommendedName>
</protein>
<dbReference type="Pfam" id="PF01549">
    <property type="entry name" value="ShK"/>
    <property type="match status" value="1"/>
</dbReference>
<name>A0ABD3D2X8_9LAMI</name>
<dbReference type="EMBL" id="JAVIJP010000026">
    <property type="protein sequence ID" value="KAL3636608.1"/>
    <property type="molecule type" value="Genomic_DNA"/>
</dbReference>
<evidence type="ECO:0000256" key="4">
    <source>
        <dbReference type="ARBA" id="ARBA00022824"/>
    </source>
</evidence>
<organism evidence="6 7">
    <name type="scientific">Castilleja foliolosa</name>
    <dbReference type="NCBI Taxonomy" id="1961234"/>
    <lineage>
        <taxon>Eukaryota</taxon>
        <taxon>Viridiplantae</taxon>
        <taxon>Streptophyta</taxon>
        <taxon>Embryophyta</taxon>
        <taxon>Tracheophyta</taxon>
        <taxon>Spermatophyta</taxon>
        <taxon>Magnoliopsida</taxon>
        <taxon>eudicotyledons</taxon>
        <taxon>Gunneridae</taxon>
        <taxon>Pentapetalae</taxon>
        <taxon>asterids</taxon>
        <taxon>lamiids</taxon>
        <taxon>Lamiales</taxon>
        <taxon>Orobanchaceae</taxon>
        <taxon>Pedicularideae</taxon>
        <taxon>Castillejinae</taxon>
        <taxon>Castilleja</taxon>
    </lineage>
</organism>
<evidence type="ECO:0000259" key="5">
    <source>
        <dbReference type="Pfam" id="PF01549"/>
    </source>
</evidence>
<keyword evidence="7" id="KW-1185">Reference proteome</keyword>
<evidence type="ECO:0000313" key="7">
    <source>
        <dbReference type="Proteomes" id="UP001632038"/>
    </source>
</evidence>
<dbReference type="GO" id="GO:0004656">
    <property type="term" value="F:procollagen-proline 4-dioxygenase activity"/>
    <property type="evidence" value="ECO:0007669"/>
    <property type="project" value="UniProtKB-EC"/>
</dbReference>
<comment type="similarity">
    <text evidence="2">Belongs to the P4HA family.</text>
</comment>
<dbReference type="AlphaFoldDB" id="A0ABD3D2X8"/>
<accession>A0ABD3D2X8</accession>
<gene>
    <name evidence="6" type="ORF">CASFOL_018907</name>
</gene>
<dbReference type="GO" id="GO:0005783">
    <property type="term" value="C:endoplasmic reticulum"/>
    <property type="evidence" value="ECO:0007669"/>
    <property type="project" value="UniProtKB-SubCell"/>
</dbReference>
<dbReference type="EC" id="1.14.11.2" evidence="3"/>
<reference evidence="7" key="1">
    <citation type="journal article" date="2024" name="IScience">
        <title>Strigolactones Initiate the Formation of Haustorium-like Structures in Castilleja.</title>
        <authorList>
            <person name="Buerger M."/>
            <person name="Peterson D."/>
            <person name="Chory J."/>
        </authorList>
    </citation>
    <scope>NUCLEOTIDE SEQUENCE [LARGE SCALE GENOMIC DNA]</scope>
</reference>
<dbReference type="InterPro" id="IPR003582">
    <property type="entry name" value="ShKT_dom"/>
</dbReference>
<sequence>MQNRSVKFACPIIDGEKWSATEWLHVRAFSVSSRTSSDCVDENLNCTNWADLGECEINPLYMVGSISRVQVIVGRAAKCAHLSNGYYEEIKIYIALK</sequence>
<comment type="subcellular location">
    <subcellularLocation>
        <location evidence="1">Endoplasmic reticulum</location>
    </subcellularLocation>
</comment>
<evidence type="ECO:0000256" key="2">
    <source>
        <dbReference type="ARBA" id="ARBA00006511"/>
    </source>
</evidence>
<evidence type="ECO:0000256" key="1">
    <source>
        <dbReference type="ARBA" id="ARBA00004240"/>
    </source>
</evidence>
<evidence type="ECO:0000313" key="6">
    <source>
        <dbReference type="EMBL" id="KAL3636608.1"/>
    </source>
</evidence>
<proteinExistence type="inferred from homology"/>
<feature type="domain" description="ShKT" evidence="5">
    <location>
        <begin position="38"/>
        <end position="59"/>
    </location>
</feature>
<keyword evidence="4" id="KW-0256">Endoplasmic reticulum</keyword>